<dbReference type="InterPro" id="IPR027417">
    <property type="entry name" value="P-loop_NTPase"/>
</dbReference>
<keyword evidence="4" id="KW-0812">Transmembrane</keyword>
<reference evidence="6" key="2">
    <citation type="submission" date="2025-09" db="UniProtKB">
        <authorList>
            <consortium name="Ensembl"/>
        </authorList>
    </citation>
    <scope>IDENTIFICATION</scope>
</reference>
<keyword evidence="4" id="KW-0472">Membrane</keyword>
<dbReference type="Gene3D" id="3.40.50.300">
    <property type="entry name" value="P-loop containing nucleotide triphosphate hydrolases"/>
    <property type="match status" value="1"/>
</dbReference>
<accession>A0A672QG96</accession>
<dbReference type="OMA" id="QIMEAMV"/>
<keyword evidence="4" id="KW-1133">Transmembrane helix</keyword>
<dbReference type="Proteomes" id="UP000472262">
    <property type="component" value="Unassembled WGS sequence"/>
</dbReference>
<evidence type="ECO:0000259" key="5">
    <source>
        <dbReference type="PROSITE" id="PS51720"/>
    </source>
</evidence>
<name>A0A672QG96_SINGR</name>
<dbReference type="InterPro" id="IPR045058">
    <property type="entry name" value="GIMA/IAN/Toc"/>
</dbReference>
<dbReference type="GO" id="GO:0005525">
    <property type="term" value="F:GTP binding"/>
    <property type="evidence" value="ECO:0007669"/>
    <property type="project" value="UniProtKB-KW"/>
</dbReference>
<dbReference type="SUPFAM" id="SSF52540">
    <property type="entry name" value="P-loop containing nucleoside triphosphate hydrolases"/>
    <property type="match status" value="1"/>
</dbReference>
<feature type="domain" description="AIG1-type G" evidence="5">
    <location>
        <begin position="1"/>
        <end position="196"/>
    </location>
</feature>
<dbReference type="CDD" id="cd01852">
    <property type="entry name" value="AIG1"/>
    <property type="match status" value="1"/>
</dbReference>
<feature type="transmembrane region" description="Helical" evidence="4">
    <location>
        <begin position="234"/>
        <end position="261"/>
    </location>
</feature>
<dbReference type="InParanoid" id="A0A672QG96"/>
<dbReference type="InterPro" id="IPR006703">
    <property type="entry name" value="G_AIG1"/>
</dbReference>
<reference evidence="6" key="1">
    <citation type="submission" date="2025-08" db="UniProtKB">
        <authorList>
            <consortium name="Ensembl"/>
        </authorList>
    </citation>
    <scope>IDENTIFICATION</scope>
</reference>
<dbReference type="AlphaFoldDB" id="A0A672QG96"/>
<evidence type="ECO:0000256" key="4">
    <source>
        <dbReference type="SAM" id="Phobius"/>
    </source>
</evidence>
<dbReference type="PROSITE" id="PS51720">
    <property type="entry name" value="G_AIG1"/>
    <property type="match status" value="1"/>
</dbReference>
<organism evidence="6 7">
    <name type="scientific">Sinocyclocheilus grahami</name>
    <name type="common">Dianchi golden-line fish</name>
    <name type="synonym">Barbus grahami</name>
    <dbReference type="NCBI Taxonomy" id="75366"/>
    <lineage>
        <taxon>Eukaryota</taxon>
        <taxon>Metazoa</taxon>
        <taxon>Chordata</taxon>
        <taxon>Craniata</taxon>
        <taxon>Vertebrata</taxon>
        <taxon>Euteleostomi</taxon>
        <taxon>Actinopterygii</taxon>
        <taxon>Neopterygii</taxon>
        <taxon>Teleostei</taxon>
        <taxon>Ostariophysi</taxon>
        <taxon>Cypriniformes</taxon>
        <taxon>Cyprinidae</taxon>
        <taxon>Cyprininae</taxon>
        <taxon>Sinocyclocheilus</taxon>
    </lineage>
</organism>
<evidence type="ECO:0000256" key="1">
    <source>
        <dbReference type="ARBA" id="ARBA00008535"/>
    </source>
</evidence>
<dbReference type="FunFam" id="3.40.50.300:FF:000366">
    <property type="entry name" value="GTPase, IMAP family member 2"/>
    <property type="match status" value="1"/>
</dbReference>
<dbReference type="Pfam" id="PF04548">
    <property type="entry name" value="AIG1"/>
    <property type="match status" value="1"/>
</dbReference>
<evidence type="ECO:0000256" key="3">
    <source>
        <dbReference type="ARBA" id="ARBA00023134"/>
    </source>
</evidence>
<sequence length="265" mass="29844">IVLVGKTGAGKSSTGNTILGEKCFQSASSPESVTTTCERGEVVMGDTNISVTDTPGLFDTEMSEEQLSAEIKNCVYKSVPGPHAFLLVIRLGLRFTDEERNAVRWIQENFGEDTARYTIVLFTHADHLKGEPLDEYIKRSRKLRALVDSCGGRFHSFDNENMRNRSQVTGLLEKIEKMVEENGGQHYTNEMYAQAQEEIQRKAFRQNMIDWGGTILTAGAGAVIGADPQMQHTFALYFTFFYIHLFIRSFIIICHLIVLLFQLIM</sequence>
<evidence type="ECO:0000313" key="7">
    <source>
        <dbReference type="Proteomes" id="UP000472262"/>
    </source>
</evidence>
<keyword evidence="3" id="KW-0342">GTP-binding</keyword>
<evidence type="ECO:0000313" key="6">
    <source>
        <dbReference type="Ensembl" id="ENSSGRP00000074926.1"/>
    </source>
</evidence>
<evidence type="ECO:0000256" key="2">
    <source>
        <dbReference type="ARBA" id="ARBA00022741"/>
    </source>
</evidence>
<dbReference type="PANTHER" id="PTHR10903">
    <property type="entry name" value="GTPASE, IMAP FAMILY MEMBER-RELATED"/>
    <property type="match status" value="1"/>
</dbReference>
<comment type="similarity">
    <text evidence="1">Belongs to the TRAFAC class TrmE-Era-EngA-EngB-Septin-like GTPase superfamily. AIG1/Toc34/Toc159-like paraseptin GTPase family. IAN subfamily.</text>
</comment>
<dbReference type="Ensembl" id="ENSSGRT00000079763.1">
    <property type="protein sequence ID" value="ENSSGRP00000074926.1"/>
    <property type="gene ID" value="ENSSGRG00000038022.1"/>
</dbReference>
<keyword evidence="7" id="KW-1185">Reference proteome</keyword>
<dbReference type="PANTHER" id="PTHR10903:SF188">
    <property type="entry name" value="GTPASE IMAP FAMILY MEMBER 2-LIKE-RELATED"/>
    <property type="match status" value="1"/>
</dbReference>
<protein>
    <recommendedName>
        <fullName evidence="5">AIG1-type G domain-containing protein</fullName>
    </recommendedName>
</protein>
<keyword evidence="2" id="KW-0547">Nucleotide-binding</keyword>
<proteinExistence type="inferred from homology"/>